<evidence type="ECO:0000256" key="5">
    <source>
        <dbReference type="ARBA" id="ARBA00022989"/>
    </source>
</evidence>
<evidence type="ECO:0000256" key="3">
    <source>
        <dbReference type="ARBA" id="ARBA00022475"/>
    </source>
</evidence>
<evidence type="ECO:0000256" key="6">
    <source>
        <dbReference type="ARBA" id="ARBA00023136"/>
    </source>
</evidence>
<dbReference type="AlphaFoldDB" id="A0A9D4PHA0"/>
<keyword evidence="5 8" id="KW-1133">Transmembrane helix</keyword>
<dbReference type="GO" id="GO:0008527">
    <property type="term" value="F:taste receptor activity"/>
    <property type="evidence" value="ECO:0007669"/>
    <property type="project" value="InterPro"/>
</dbReference>
<sequence>MQRTFIWYARLCRLFGCLYISNINDKTLKTCKASWKSIYTLYALACLAMLVIFEGYSILNKIGCNVGWNCGFGKFLGTISHSVCAFEVFWSIVCLAHGSTRILKFLRGAADFEVSSGFMGPRSTVTLLFYESLTYVSSTCFCEVLLRYLKAQVTALDKLLPAITSRVELRDAAARIETIRVNVCTINELKNIVNEIWCPALVASSGSLVVLTCVAMYRSFTELHPEAMVANSYAAFCLLCFVDMVLLSDDLGGEIRYLHDAVDPDDMCLTAGRFFRLDRPLLVAMAGSVITFTVILVQTSGDLKHTMETKA</sequence>
<dbReference type="Proteomes" id="UP000821837">
    <property type="component" value="Chromosome 8"/>
</dbReference>
<reference evidence="9" key="1">
    <citation type="journal article" date="2020" name="Cell">
        <title>Large-Scale Comparative Analyses of Tick Genomes Elucidate Their Genetic Diversity and Vector Capacities.</title>
        <authorList>
            <consortium name="Tick Genome and Microbiome Consortium (TIGMIC)"/>
            <person name="Jia N."/>
            <person name="Wang J."/>
            <person name="Shi W."/>
            <person name="Du L."/>
            <person name="Sun Y."/>
            <person name="Zhan W."/>
            <person name="Jiang J.F."/>
            <person name="Wang Q."/>
            <person name="Zhang B."/>
            <person name="Ji P."/>
            <person name="Bell-Sakyi L."/>
            <person name="Cui X.M."/>
            <person name="Yuan T.T."/>
            <person name="Jiang B.G."/>
            <person name="Yang W.F."/>
            <person name="Lam T.T."/>
            <person name="Chang Q.C."/>
            <person name="Ding S.J."/>
            <person name="Wang X.J."/>
            <person name="Zhu J.G."/>
            <person name="Ruan X.D."/>
            <person name="Zhao L."/>
            <person name="Wei J.T."/>
            <person name="Ye R.Z."/>
            <person name="Que T.C."/>
            <person name="Du C.H."/>
            <person name="Zhou Y.H."/>
            <person name="Cheng J.X."/>
            <person name="Dai P.F."/>
            <person name="Guo W.B."/>
            <person name="Han X.H."/>
            <person name="Huang E.J."/>
            <person name="Li L.F."/>
            <person name="Wei W."/>
            <person name="Gao Y.C."/>
            <person name="Liu J.Z."/>
            <person name="Shao H.Z."/>
            <person name="Wang X."/>
            <person name="Wang C.C."/>
            <person name="Yang T.C."/>
            <person name="Huo Q.B."/>
            <person name="Li W."/>
            <person name="Chen H.Y."/>
            <person name="Chen S.E."/>
            <person name="Zhou L.G."/>
            <person name="Ni X.B."/>
            <person name="Tian J.H."/>
            <person name="Sheng Y."/>
            <person name="Liu T."/>
            <person name="Pan Y.S."/>
            <person name="Xia L.Y."/>
            <person name="Li J."/>
            <person name="Zhao F."/>
            <person name="Cao W.C."/>
        </authorList>
    </citation>
    <scope>NUCLEOTIDE SEQUENCE</scope>
    <source>
        <strain evidence="9">Rsan-2018</strain>
    </source>
</reference>
<dbReference type="EMBL" id="JABSTV010001254">
    <property type="protein sequence ID" value="KAH7940337.1"/>
    <property type="molecule type" value="Genomic_DNA"/>
</dbReference>
<dbReference type="GO" id="GO:0050916">
    <property type="term" value="P:sensory perception of sweet taste"/>
    <property type="evidence" value="ECO:0007669"/>
    <property type="project" value="UniProtKB-ARBA"/>
</dbReference>
<feature type="transmembrane region" description="Helical" evidence="8">
    <location>
        <begin position="281"/>
        <end position="301"/>
    </location>
</feature>
<keyword evidence="6 8" id="KW-0472">Membrane</keyword>
<comment type="caution">
    <text evidence="9">The sequence shown here is derived from an EMBL/GenBank/DDBJ whole genome shotgun (WGS) entry which is preliminary data.</text>
</comment>
<evidence type="ECO:0008006" key="11">
    <source>
        <dbReference type="Google" id="ProtNLM"/>
    </source>
</evidence>
<comment type="similarity">
    <text evidence="2">Belongs to the insect chemoreceptor superfamily. Gustatory receptor (GR) family. Gr5a subfamily.</text>
</comment>
<reference evidence="9" key="2">
    <citation type="submission" date="2021-09" db="EMBL/GenBank/DDBJ databases">
        <authorList>
            <person name="Jia N."/>
            <person name="Wang J."/>
            <person name="Shi W."/>
            <person name="Du L."/>
            <person name="Sun Y."/>
            <person name="Zhan W."/>
            <person name="Jiang J."/>
            <person name="Wang Q."/>
            <person name="Zhang B."/>
            <person name="Ji P."/>
            <person name="Sakyi L.B."/>
            <person name="Cui X."/>
            <person name="Yuan T."/>
            <person name="Jiang B."/>
            <person name="Yang W."/>
            <person name="Lam T.T.-Y."/>
            <person name="Chang Q."/>
            <person name="Ding S."/>
            <person name="Wang X."/>
            <person name="Zhu J."/>
            <person name="Ruan X."/>
            <person name="Zhao L."/>
            <person name="Wei J."/>
            <person name="Que T."/>
            <person name="Du C."/>
            <person name="Cheng J."/>
            <person name="Dai P."/>
            <person name="Han X."/>
            <person name="Huang E."/>
            <person name="Gao Y."/>
            <person name="Liu J."/>
            <person name="Shao H."/>
            <person name="Ye R."/>
            <person name="Li L."/>
            <person name="Wei W."/>
            <person name="Wang X."/>
            <person name="Wang C."/>
            <person name="Huo Q."/>
            <person name="Li W."/>
            <person name="Guo W."/>
            <person name="Chen H."/>
            <person name="Chen S."/>
            <person name="Zhou L."/>
            <person name="Zhou L."/>
            <person name="Ni X."/>
            <person name="Tian J."/>
            <person name="Zhou Y."/>
            <person name="Sheng Y."/>
            <person name="Liu T."/>
            <person name="Pan Y."/>
            <person name="Xia L."/>
            <person name="Li J."/>
            <person name="Zhao F."/>
            <person name="Cao W."/>
        </authorList>
    </citation>
    <scope>NUCLEOTIDE SEQUENCE</scope>
    <source>
        <strain evidence="9">Rsan-2018</strain>
        <tissue evidence="9">Larvae</tissue>
    </source>
</reference>
<dbReference type="PANTHER" id="PTHR21421">
    <property type="entry name" value="GUSTATORY RECEPTOR"/>
    <property type="match status" value="1"/>
</dbReference>
<protein>
    <recommendedName>
        <fullName evidence="11">Gustatory receptor</fullName>
    </recommendedName>
</protein>
<dbReference type="VEuPathDB" id="VectorBase:RSAN_027163"/>
<dbReference type="Pfam" id="PF06151">
    <property type="entry name" value="Trehalose_recp"/>
    <property type="match status" value="1"/>
</dbReference>
<evidence type="ECO:0000256" key="7">
    <source>
        <dbReference type="ARBA" id="ARBA00023170"/>
    </source>
</evidence>
<dbReference type="VEuPathDB" id="VectorBase:RSAN_056717"/>
<keyword evidence="4 8" id="KW-0812">Transmembrane</keyword>
<feature type="transmembrane region" description="Helical" evidence="8">
    <location>
        <begin position="229"/>
        <end position="247"/>
    </location>
</feature>
<proteinExistence type="inferred from homology"/>
<dbReference type="InterPro" id="IPR009318">
    <property type="entry name" value="Gustatory_rcpt"/>
</dbReference>
<feature type="transmembrane region" description="Helical" evidence="8">
    <location>
        <begin position="39"/>
        <end position="59"/>
    </location>
</feature>
<accession>A0A9D4PHA0</accession>
<organism evidence="9 10">
    <name type="scientific">Rhipicephalus sanguineus</name>
    <name type="common">Brown dog tick</name>
    <name type="synonym">Ixodes sanguineus</name>
    <dbReference type="NCBI Taxonomy" id="34632"/>
    <lineage>
        <taxon>Eukaryota</taxon>
        <taxon>Metazoa</taxon>
        <taxon>Ecdysozoa</taxon>
        <taxon>Arthropoda</taxon>
        <taxon>Chelicerata</taxon>
        <taxon>Arachnida</taxon>
        <taxon>Acari</taxon>
        <taxon>Parasitiformes</taxon>
        <taxon>Ixodida</taxon>
        <taxon>Ixodoidea</taxon>
        <taxon>Ixodidae</taxon>
        <taxon>Rhipicephalinae</taxon>
        <taxon>Rhipicephalus</taxon>
        <taxon>Rhipicephalus</taxon>
    </lineage>
</organism>
<dbReference type="PANTHER" id="PTHR21421:SF29">
    <property type="entry name" value="GUSTATORY RECEPTOR 5A FOR TREHALOSE-RELATED"/>
    <property type="match status" value="1"/>
</dbReference>
<evidence type="ECO:0000313" key="9">
    <source>
        <dbReference type="EMBL" id="KAH7940337.1"/>
    </source>
</evidence>
<evidence type="ECO:0000256" key="8">
    <source>
        <dbReference type="SAM" id="Phobius"/>
    </source>
</evidence>
<keyword evidence="7" id="KW-0675">Receptor</keyword>
<dbReference type="GO" id="GO:0005886">
    <property type="term" value="C:plasma membrane"/>
    <property type="evidence" value="ECO:0007669"/>
    <property type="project" value="UniProtKB-SubCell"/>
</dbReference>
<feature type="transmembrane region" description="Helical" evidence="8">
    <location>
        <begin position="196"/>
        <end position="217"/>
    </location>
</feature>
<evidence type="ECO:0000256" key="1">
    <source>
        <dbReference type="ARBA" id="ARBA00004651"/>
    </source>
</evidence>
<keyword evidence="10" id="KW-1185">Reference proteome</keyword>
<feature type="transmembrane region" description="Helical" evidence="8">
    <location>
        <begin position="79"/>
        <end position="98"/>
    </location>
</feature>
<evidence type="ECO:0000313" key="10">
    <source>
        <dbReference type="Proteomes" id="UP000821837"/>
    </source>
</evidence>
<keyword evidence="3" id="KW-1003">Cell membrane</keyword>
<name>A0A9D4PHA0_RHISA</name>
<gene>
    <name evidence="9" type="ORF">HPB52_023051</name>
</gene>
<evidence type="ECO:0000256" key="2">
    <source>
        <dbReference type="ARBA" id="ARBA00005327"/>
    </source>
</evidence>
<evidence type="ECO:0000256" key="4">
    <source>
        <dbReference type="ARBA" id="ARBA00022692"/>
    </source>
</evidence>
<comment type="subcellular location">
    <subcellularLocation>
        <location evidence="1">Cell membrane</location>
        <topology evidence="1">Multi-pass membrane protein</topology>
    </subcellularLocation>
</comment>